<evidence type="ECO:0000256" key="10">
    <source>
        <dbReference type="SAM" id="SignalP"/>
    </source>
</evidence>
<evidence type="ECO:0000256" key="9">
    <source>
        <dbReference type="ARBA" id="ARBA00023136"/>
    </source>
</evidence>
<evidence type="ECO:0000256" key="5">
    <source>
        <dbReference type="ARBA" id="ARBA00022519"/>
    </source>
</evidence>
<evidence type="ECO:0000256" key="3">
    <source>
        <dbReference type="ARBA" id="ARBA00022448"/>
    </source>
</evidence>
<comment type="subcellular location">
    <subcellularLocation>
        <location evidence="1">Cell inner membrane</location>
        <topology evidence="1">Single-pass membrane protein</topology>
        <orientation evidence="1">Periplasmic side</orientation>
    </subcellularLocation>
</comment>
<dbReference type="InterPro" id="IPR006260">
    <property type="entry name" value="TonB/TolA_C"/>
</dbReference>
<dbReference type="Pfam" id="PF03544">
    <property type="entry name" value="TonB_C"/>
    <property type="match status" value="1"/>
</dbReference>
<keyword evidence="4" id="KW-1003">Cell membrane</keyword>
<dbReference type="NCBIfam" id="TIGR01352">
    <property type="entry name" value="tonB_Cterm"/>
    <property type="match status" value="1"/>
</dbReference>
<dbReference type="SUPFAM" id="SSF74653">
    <property type="entry name" value="TolA/TonB C-terminal domain"/>
    <property type="match status" value="1"/>
</dbReference>
<dbReference type="Proteomes" id="UP000664317">
    <property type="component" value="Unassembled WGS sequence"/>
</dbReference>
<evidence type="ECO:0000256" key="4">
    <source>
        <dbReference type="ARBA" id="ARBA00022475"/>
    </source>
</evidence>
<keyword evidence="13" id="KW-1185">Reference proteome</keyword>
<keyword evidence="6" id="KW-0812">Transmembrane</keyword>
<evidence type="ECO:0000313" key="13">
    <source>
        <dbReference type="Proteomes" id="UP000664317"/>
    </source>
</evidence>
<protein>
    <submittedName>
        <fullName evidence="12">Energy transducer TonB</fullName>
    </submittedName>
</protein>
<evidence type="ECO:0000256" key="1">
    <source>
        <dbReference type="ARBA" id="ARBA00004383"/>
    </source>
</evidence>
<dbReference type="InterPro" id="IPR051045">
    <property type="entry name" value="TonB-dependent_transducer"/>
</dbReference>
<dbReference type="Gene3D" id="3.30.1150.10">
    <property type="match status" value="1"/>
</dbReference>
<gene>
    <name evidence="12" type="ORF">J0A68_06165</name>
</gene>
<dbReference type="PROSITE" id="PS52015">
    <property type="entry name" value="TONB_CTD"/>
    <property type="match status" value="1"/>
</dbReference>
<reference evidence="12 13" key="1">
    <citation type="submission" date="2021-03" db="EMBL/GenBank/DDBJ databases">
        <title>novel species isolated from a fishpond in China.</title>
        <authorList>
            <person name="Lu H."/>
            <person name="Cai Z."/>
        </authorList>
    </citation>
    <scope>NUCLEOTIDE SEQUENCE [LARGE SCALE GENOMIC DNA]</scope>
    <source>
        <strain evidence="12 13">H41</strain>
    </source>
</reference>
<feature type="domain" description="TonB C-terminal" evidence="11">
    <location>
        <begin position="77"/>
        <end position="167"/>
    </location>
</feature>
<evidence type="ECO:0000256" key="2">
    <source>
        <dbReference type="ARBA" id="ARBA00006555"/>
    </source>
</evidence>
<evidence type="ECO:0000313" key="12">
    <source>
        <dbReference type="EMBL" id="MBN7810531.1"/>
    </source>
</evidence>
<keyword evidence="3" id="KW-0813">Transport</keyword>
<feature type="chain" id="PRO_5047211595" evidence="10">
    <location>
        <begin position="26"/>
        <end position="167"/>
    </location>
</feature>
<proteinExistence type="inferred from homology"/>
<keyword evidence="8" id="KW-1133">Transmembrane helix</keyword>
<comment type="caution">
    <text evidence="12">The sequence shown here is derived from an EMBL/GenBank/DDBJ whole genome shotgun (WGS) entry which is preliminary data.</text>
</comment>
<keyword evidence="10" id="KW-0732">Signal</keyword>
<organism evidence="12 13">
    <name type="scientific">Algoriphagus oliviformis</name>
    <dbReference type="NCBI Taxonomy" id="2811231"/>
    <lineage>
        <taxon>Bacteria</taxon>
        <taxon>Pseudomonadati</taxon>
        <taxon>Bacteroidota</taxon>
        <taxon>Cytophagia</taxon>
        <taxon>Cytophagales</taxon>
        <taxon>Cyclobacteriaceae</taxon>
        <taxon>Algoriphagus</taxon>
    </lineage>
</organism>
<evidence type="ECO:0000256" key="6">
    <source>
        <dbReference type="ARBA" id="ARBA00022692"/>
    </source>
</evidence>
<dbReference type="PANTHER" id="PTHR33446">
    <property type="entry name" value="PROTEIN TONB-RELATED"/>
    <property type="match status" value="1"/>
</dbReference>
<keyword evidence="7" id="KW-0653">Protein transport</keyword>
<accession>A0ABS3C0D7</accession>
<dbReference type="InterPro" id="IPR037682">
    <property type="entry name" value="TonB_C"/>
</dbReference>
<keyword evidence="9" id="KW-0472">Membrane</keyword>
<evidence type="ECO:0000256" key="7">
    <source>
        <dbReference type="ARBA" id="ARBA00022927"/>
    </source>
</evidence>
<name>A0ABS3C0D7_9BACT</name>
<keyword evidence="5" id="KW-0997">Cell inner membrane</keyword>
<comment type="similarity">
    <text evidence="2">Belongs to the TonB family.</text>
</comment>
<dbReference type="PROSITE" id="PS51257">
    <property type="entry name" value="PROKAR_LIPOPROTEIN"/>
    <property type="match status" value="1"/>
</dbReference>
<dbReference type="PRINTS" id="PR01374">
    <property type="entry name" value="TONBPROTEIN"/>
</dbReference>
<dbReference type="InterPro" id="IPR003538">
    <property type="entry name" value="TonB"/>
</dbReference>
<evidence type="ECO:0000259" key="11">
    <source>
        <dbReference type="PROSITE" id="PS52015"/>
    </source>
</evidence>
<feature type="signal peptide" evidence="10">
    <location>
        <begin position="1"/>
        <end position="25"/>
    </location>
</feature>
<evidence type="ECO:0000256" key="8">
    <source>
        <dbReference type="ARBA" id="ARBA00022989"/>
    </source>
</evidence>
<sequence length="167" mass="18048">MKNNMLKFRSMALIPALGLMLLSTACEISPEEELEGPTQVEAKQSIGPSNLTARVNDVGKDGKEVFDVTEVQPLPPGGMQGWNTYLSSNLSYPSQAREMGIEGTVIVVFLVNSDGSVSNVEILRGIGAGCDAEALRVVENSPNWTPAQQKGQVVNSRMRLPVRFKLS</sequence>
<dbReference type="PANTHER" id="PTHR33446:SF2">
    <property type="entry name" value="PROTEIN TONB"/>
    <property type="match status" value="1"/>
</dbReference>
<dbReference type="EMBL" id="JAFKCT010000002">
    <property type="protein sequence ID" value="MBN7810531.1"/>
    <property type="molecule type" value="Genomic_DNA"/>
</dbReference>